<dbReference type="OrthoDB" id="2156052at2759"/>
<dbReference type="RefSeq" id="XP_024703099.1">
    <property type="nucleotide sequence ID" value="XM_024854790.1"/>
</dbReference>
<comment type="caution">
    <text evidence="1">The sequence shown here is derived from an EMBL/GenBank/DDBJ whole genome shotgun (WGS) entry which is preliminary data.</text>
</comment>
<keyword evidence="2" id="KW-1185">Reference proteome</keyword>
<dbReference type="VEuPathDB" id="FungiDB:P170DRAFT_510546"/>
<dbReference type="EMBL" id="MSFO01000005">
    <property type="protein sequence ID" value="PLB47797.1"/>
    <property type="molecule type" value="Genomic_DNA"/>
</dbReference>
<sequence length="264" mass="28744">MAPPKPITAKEAIKSAVPDLKVGPYHTTSNAFHRVDFVGDLAPWANFNEDAWQYSNATNWAGHKSVLGFEPKGTMKFYTAHEHVAVGDETGVQGRFNQNVGQTLTAACGAFGLDLSFADYKACADGSLLGRVPDSICMTSQGALRAVGEIKTPWVAAHHIQNMDIGYSDKQRRRALGQISLYMRSAHIRYGFLSTYDSTVFLRQVEKAGGQWGLEYSEPVSNDQAAGGNAGEITLREGFWFLLGEASGANYMANNNTPVGNWTK</sequence>
<accession>A0A2I2G4J2</accession>
<evidence type="ECO:0000313" key="1">
    <source>
        <dbReference type="EMBL" id="PLB47797.1"/>
    </source>
</evidence>
<dbReference type="AlphaFoldDB" id="A0A2I2G4J2"/>
<name>A0A2I2G4J2_9EURO</name>
<proteinExistence type="predicted"/>
<reference evidence="1 2" key="1">
    <citation type="submission" date="2016-12" db="EMBL/GenBank/DDBJ databases">
        <title>The genomes of Aspergillus section Nigri reveals drivers in fungal speciation.</title>
        <authorList>
            <consortium name="DOE Joint Genome Institute"/>
            <person name="Vesth T.C."/>
            <person name="Nybo J."/>
            <person name="Theobald S."/>
            <person name="Brandl J."/>
            <person name="Frisvad J.C."/>
            <person name="Nielsen K.F."/>
            <person name="Lyhne E.K."/>
            <person name="Kogle M.E."/>
            <person name="Kuo A."/>
            <person name="Riley R."/>
            <person name="Clum A."/>
            <person name="Nolan M."/>
            <person name="Lipzen A."/>
            <person name="Salamov A."/>
            <person name="Henrissat B."/>
            <person name="Wiebenga A."/>
            <person name="De Vries R.P."/>
            <person name="Grigoriev I.V."/>
            <person name="Mortensen U.H."/>
            <person name="Andersen M.R."/>
            <person name="Baker S.E."/>
        </authorList>
    </citation>
    <scope>NUCLEOTIDE SEQUENCE [LARGE SCALE GENOMIC DNA]</scope>
    <source>
        <strain evidence="1 2">IBT 23096</strain>
    </source>
</reference>
<dbReference type="Proteomes" id="UP000234275">
    <property type="component" value="Unassembled WGS sequence"/>
</dbReference>
<dbReference type="GeneID" id="36562496"/>
<organism evidence="1 2">
    <name type="scientific">Aspergillus steynii IBT 23096</name>
    <dbReference type="NCBI Taxonomy" id="1392250"/>
    <lineage>
        <taxon>Eukaryota</taxon>
        <taxon>Fungi</taxon>
        <taxon>Dikarya</taxon>
        <taxon>Ascomycota</taxon>
        <taxon>Pezizomycotina</taxon>
        <taxon>Eurotiomycetes</taxon>
        <taxon>Eurotiomycetidae</taxon>
        <taxon>Eurotiales</taxon>
        <taxon>Aspergillaceae</taxon>
        <taxon>Aspergillus</taxon>
        <taxon>Aspergillus subgen. Circumdati</taxon>
    </lineage>
</organism>
<protein>
    <submittedName>
        <fullName evidence="1">Uncharacterized protein</fullName>
    </submittedName>
</protein>
<evidence type="ECO:0000313" key="2">
    <source>
        <dbReference type="Proteomes" id="UP000234275"/>
    </source>
</evidence>
<gene>
    <name evidence="1" type="ORF">P170DRAFT_510546</name>
</gene>